<evidence type="ECO:0000256" key="1">
    <source>
        <dbReference type="SAM" id="Coils"/>
    </source>
</evidence>
<dbReference type="Proteomes" id="UP000019460">
    <property type="component" value="Unassembled WGS sequence"/>
</dbReference>
<dbReference type="OrthoDB" id="8557243at2"/>
<protein>
    <submittedName>
        <fullName evidence="2">Uncharacterized protein</fullName>
    </submittedName>
</protein>
<evidence type="ECO:0000313" key="3">
    <source>
        <dbReference type="Proteomes" id="UP000019460"/>
    </source>
</evidence>
<dbReference type="eggNOG" id="ENOG5033DXS">
    <property type="taxonomic scope" value="Bacteria"/>
</dbReference>
<sequence>MFFKSLFSADEDLGGRYPKSRIEEAIERVVKGTDSRLRLLPGYRKRLLAPVVGALDHAVALVDDLPPPLTVSRESYLEERQLAALFASPETMLEDLGRDLTFRGFLAGHRFHVGELTALLRAEMSERQVLGRDIVDGQMRRDVPQTLVNFVGHRLSDLAAGEEETRCLLKQRTFDHLVTLALGRLASAETERADLTRQRDLLRRKLSALEHGDLSFDSPDAPPNREALSRDLDRITEQLHALGTDERVLEIHLEMVCEVLTDARRQLWSRDISLHLDAMNIERHPRDPSGRRIILRELNDAQGHRSILLLLRFDPVELPPPEDFLTAADRYFRATR</sequence>
<dbReference type="RefSeq" id="WP_043757846.1">
    <property type="nucleotide sequence ID" value="NZ_AONC01000083.1"/>
</dbReference>
<gene>
    <name evidence="2" type="ORF">D779_4003</name>
</gene>
<name>W9V1G9_9GAMM</name>
<reference evidence="2 3" key="1">
    <citation type="submission" date="2012-11" db="EMBL/GenBank/DDBJ databases">
        <title>Genome assembly of Thiorhodococcus sp. AK35.</title>
        <authorList>
            <person name="Nupur N."/>
            <person name="Khatri I."/>
            <person name="Subramanian S."/>
            <person name="Pinnaka A."/>
        </authorList>
    </citation>
    <scope>NUCLEOTIDE SEQUENCE [LARGE SCALE GENOMIC DNA]</scope>
    <source>
        <strain evidence="2 3">AK35</strain>
    </source>
</reference>
<evidence type="ECO:0000313" key="2">
    <source>
        <dbReference type="EMBL" id="EXJ13179.1"/>
    </source>
</evidence>
<proteinExistence type="predicted"/>
<dbReference type="AlphaFoldDB" id="W9V1G9"/>
<dbReference type="STRING" id="1249627.D779_4003"/>
<keyword evidence="1" id="KW-0175">Coiled coil</keyword>
<comment type="caution">
    <text evidence="2">The sequence shown here is derived from an EMBL/GenBank/DDBJ whole genome shotgun (WGS) entry which is preliminary data.</text>
</comment>
<feature type="coiled-coil region" evidence="1">
    <location>
        <begin position="185"/>
        <end position="212"/>
    </location>
</feature>
<accession>W9V1G9</accession>
<organism evidence="2 3">
    <name type="scientific">Imhoffiella purpurea</name>
    <dbReference type="NCBI Taxonomy" id="1249627"/>
    <lineage>
        <taxon>Bacteria</taxon>
        <taxon>Pseudomonadati</taxon>
        <taxon>Pseudomonadota</taxon>
        <taxon>Gammaproteobacteria</taxon>
        <taxon>Chromatiales</taxon>
        <taxon>Chromatiaceae</taxon>
        <taxon>Imhoffiella</taxon>
    </lineage>
</organism>
<dbReference type="EMBL" id="AONC01000083">
    <property type="protein sequence ID" value="EXJ13179.1"/>
    <property type="molecule type" value="Genomic_DNA"/>
</dbReference>
<keyword evidence="3" id="KW-1185">Reference proteome</keyword>